<dbReference type="AlphaFoldDB" id="A0A1V9Z389"/>
<evidence type="ECO:0000256" key="2">
    <source>
        <dbReference type="SAM" id="Phobius"/>
    </source>
</evidence>
<evidence type="ECO:0008006" key="5">
    <source>
        <dbReference type="Google" id="ProtNLM"/>
    </source>
</evidence>
<feature type="compositionally biased region" description="Basic residues" evidence="1">
    <location>
        <begin position="301"/>
        <end position="332"/>
    </location>
</feature>
<feature type="transmembrane region" description="Helical" evidence="2">
    <location>
        <begin position="37"/>
        <end position="64"/>
    </location>
</feature>
<accession>A0A1V9Z389</accession>
<feature type="compositionally biased region" description="Basic residues" evidence="1">
    <location>
        <begin position="414"/>
        <end position="423"/>
    </location>
</feature>
<sequence length="509" mass="59428">MAAPMLLPPDFQRRPTSLFSPWHFVAWPCQQLTYTSLLYVLAHVVWTIIGLVLLLLVCLFALCVDGPQLLCQGRAHFGSERTAAYHRALFAWLKVDVCMHNLVCLTSERIPLRPESDEEVKYLLEVADQSYLIDDASLFGIRRLVVYLVAVRAGLTLLTGPWLYLTYLSVFDNAAVLVRMAVTIVRSPDELADAAYVVICSQVWRWDARPVALVVVIVAIWYLVLILRQPLVRLLRSQSRDRPRSRSRDRPRRRSPSSGSDDRVRRRHNDKRSRKPAESDSESSSDSDSSDSSSDDDTRRDKKSSKKLDRKHKKGKKKSRTKDKKKGKKKKSSNAVDQNEYGKYGILRETDFHAKAVSFQAWLRDIKKIADFNGPKYEAVEYFKEYMEDYNTATMPHEKYYDIEKYEMKKYNKKMAKKMKRQRPSAVEDEESAHRERMRKKAEESRRDFELILATMDRDKIADMRHQQQLRDQMQMHYKAGNLDEARRIEHLLTKKDDKKPEPEFKPDF</sequence>
<evidence type="ECO:0000313" key="3">
    <source>
        <dbReference type="EMBL" id="OQR92421.1"/>
    </source>
</evidence>
<keyword evidence="2" id="KW-0472">Membrane</keyword>
<proteinExistence type="predicted"/>
<organism evidence="3 4">
    <name type="scientific">Achlya hypogyna</name>
    <name type="common">Oomycete</name>
    <name type="synonym">Protoachlya hypogyna</name>
    <dbReference type="NCBI Taxonomy" id="1202772"/>
    <lineage>
        <taxon>Eukaryota</taxon>
        <taxon>Sar</taxon>
        <taxon>Stramenopiles</taxon>
        <taxon>Oomycota</taxon>
        <taxon>Saprolegniomycetes</taxon>
        <taxon>Saprolegniales</taxon>
        <taxon>Achlyaceae</taxon>
        <taxon>Achlya</taxon>
    </lineage>
</organism>
<keyword evidence="4" id="KW-1185">Reference proteome</keyword>
<feature type="transmembrane region" description="Helical" evidence="2">
    <location>
        <begin position="211"/>
        <end position="227"/>
    </location>
</feature>
<reference evidence="3 4" key="1">
    <citation type="journal article" date="2014" name="Genome Biol. Evol.">
        <title>The secreted proteins of Achlya hypogyna and Thraustotheca clavata identify the ancestral oomycete secretome and reveal gene acquisitions by horizontal gene transfer.</title>
        <authorList>
            <person name="Misner I."/>
            <person name="Blouin N."/>
            <person name="Leonard G."/>
            <person name="Richards T.A."/>
            <person name="Lane C.E."/>
        </authorList>
    </citation>
    <scope>NUCLEOTIDE SEQUENCE [LARGE SCALE GENOMIC DNA]</scope>
    <source>
        <strain evidence="3 4">ATCC 48635</strain>
    </source>
</reference>
<name>A0A1V9Z389_ACHHY</name>
<dbReference type="STRING" id="1202772.A0A1V9Z389"/>
<keyword evidence="2" id="KW-0812">Transmembrane</keyword>
<comment type="caution">
    <text evidence="3">The sequence shown here is derived from an EMBL/GenBank/DDBJ whole genome shotgun (WGS) entry which is preliminary data.</text>
</comment>
<feature type="region of interest" description="Disordered" evidence="1">
    <location>
        <begin position="414"/>
        <end position="446"/>
    </location>
</feature>
<feature type="region of interest" description="Disordered" evidence="1">
    <location>
        <begin position="237"/>
        <end position="343"/>
    </location>
</feature>
<keyword evidence="2" id="KW-1133">Transmembrane helix</keyword>
<dbReference type="PANTHER" id="PTHR34689">
    <property type="entry name" value="NUCLEIC ACID-BINDING PROTEIN"/>
    <property type="match status" value="1"/>
</dbReference>
<protein>
    <recommendedName>
        <fullName evidence="5">Transmembrane protein</fullName>
    </recommendedName>
</protein>
<dbReference type="OrthoDB" id="2538345at2759"/>
<feature type="compositionally biased region" description="Basic and acidic residues" evidence="1">
    <location>
        <begin position="238"/>
        <end position="248"/>
    </location>
</feature>
<feature type="compositionally biased region" description="Acidic residues" evidence="1">
    <location>
        <begin position="279"/>
        <end position="295"/>
    </location>
</feature>
<dbReference type="Proteomes" id="UP000243579">
    <property type="component" value="Unassembled WGS sequence"/>
</dbReference>
<dbReference type="PANTHER" id="PTHR34689:SF1">
    <property type="entry name" value="NUCLEIC ACID-BINDING PROTEIN"/>
    <property type="match status" value="1"/>
</dbReference>
<gene>
    <name evidence="3" type="ORF">ACHHYP_03713</name>
</gene>
<dbReference type="EMBL" id="JNBR01000461">
    <property type="protein sequence ID" value="OQR92421.1"/>
    <property type="molecule type" value="Genomic_DNA"/>
</dbReference>
<feature type="compositionally biased region" description="Basic residues" evidence="1">
    <location>
        <begin position="265"/>
        <end position="274"/>
    </location>
</feature>
<evidence type="ECO:0000313" key="4">
    <source>
        <dbReference type="Proteomes" id="UP000243579"/>
    </source>
</evidence>
<evidence type="ECO:0000256" key="1">
    <source>
        <dbReference type="SAM" id="MobiDB-lite"/>
    </source>
</evidence>
<feature type="transmembrane region" description="Helical" evidence="2">
    <location>
        <begin position="144"/>
        <end position="164"/>
    </location>
</feature>